<organism evidence="2 3">
    <name type="scientific">Neisseria subflava</name>
    <dbReference type="NCBI Taxonomy" id="28449"/>
    <lineage>
        <taxon>Bacteria</taxon>
        <taxon>Pseudomonadati</taxon>
        <taxon>Pseudomonadota</taxon>
        <taxon>Betaproteobacteria</taxon>
        <taxon>Neisseriales</taxon>
        <taxon>Neisseriaceae</taxon>
        <taxon>Neisseria</taxon>
    </lineage>
</organism>
<feature type="transmembrane region" description="Helical" evidence="1">
    <location>
        <begin position="12"/>
        <end position="30"/>
    </location>
</feature>
<sequence length="79" mass="8781">MNVTTFGKLSNNLVVVVVIIVTMLEIQGFAPRSFLALTMPFYTLRPLQNSPKSPKFPSRHLGDFEEFCKGLRLSVPVAA</sequence>
<name>A0A9X9SLZ4_NEISU</name>
<dbReference type="AlphaFoldDB" id="A0A9X9SLZ4"/>
<evidence type="ECO:0000313" key="3">
    <source>
        <dbReference type="Proteomes" id="UP000626795"/>
    </source>
</evidence>
<protein>
    <submittedName>
        <fullName evidence="2">Uncharacterized protein</fullName>
    </submittedName>
</protein>
<comment type="caution">
    <text evidence="2">The sequence shown here is derived from an EMBL/GenBank/DDBJ whole genome shotgun (WGS) entry which is preliminary data.</text>
</comment>
<keyword evidence="1" id="KW-0472">Membrane</keyword>
<gene>
    <name evidence="2" type="ORF">ONOEEDHL_01503</name>
</gene>
<dbReference type="EMBL" id="CABFLZ010000001">
    <property type="protein sequence ID" value="VTY01912.1"/>
    <property type="molecule type" value="Genomic_DNA"/>
</dbReference>
<proteinExistence type="predicted"/>
<dbReference type="RefSeq" id="WP_204787717.1">
    <property type="nucleotide sequence ID" value="NZ_CABFLZ010000001.1"/>
</dbReference>
<accession>A0A9X9SLZ4</accession>
<reference evidence="2" key="1">
    <citation type="submission" date="2019-05" db="EMBL/GenBank/DDBJ databases">
        <authorList>
            <person name="Hibberd M."/>
        </authorList>
    </citation>
    <scope>NUCLEOTIDE SEQUENCE</scope>
    <source>
        <strain evidence="2">Neisseria_subflava_BgEED23</strain>
    </source>
</reference>
<keyword evidence="1" id="KW-1133">Transmembrane helix</keyword>
<evidence type="ECO:0000313" key="2">
    <source>
        <dbReference type="EMBL" id="VTY01912.1"/>
    </source>
</evidence>
<evidence type="ECO:0000256" key="1">
    <source>
        <dbReference type="SAM" id="Phobius"/>
    </source>
</evidence>
<keyword evidence="1" id="KW-0812">Transmembrane</keyword>
<keyword evidence="3" id="KW-1185">Reference proteome</keyword>
<dbReference type="Proteomes" id="UP000626795">
    <property type="component" value="Unassembled WGS sequence"/>
</dbReference>